<feature type="region of interest" description="Disordered" evidence="1">
    <location>
        <begin position="145"/>
        <end position="200"/>
    </location>
</feature>
<dbReference type="EMBL" id="OCMU01000001">
    <property type="protein sequence ID" value="SOD19373.1"/>
    <property type="molecule type" value="Genomic_DNA"/>
</dbReference>
<protein>
    <submittedName>
        <fullName evidence="2">Uncharacterized protein</fullName>
    </submittedName>
</protein>
<feature type="compositionally biased region" description="Basic and acidic residues" evidence="1">
    <location>
        <begin position="31"/>
        <end position="59"/>
    </location>
</feature>
<gene>
    <name evidence="2" type="ORF">SAMN06297164_2358</name>
</gene>
<accession>A0A286ABV2</accession>
<dbReference type="RefSeq" id="WP_097105768.1">
    <property type="nucleotide sequence ID" value="NZ_OCMU01000001.1"/>
</dbReference>
<feature type="compositionally biased region" description="Low complexity" evidence="1">
    <location>
        <begin position="19"/>
        <end position="30"/>
    </location>
</feature>
<name>A0A286ABV2_9PROT</name>
<reference evidence="2 3" key="1">
    <citation type="submission" date="2017-09" db="EMBL/GenBank/DDBJ databases">
        <authorList>
            <person name="Ehlers B."/>
            <person name="Leendertz F.H."/>
        </authorList>
    </citation>
    <scope>NUCLEOTIDE SEQUENCE [LARGE SCALE GENOMIC DNA]</scope>
    <source>
        <strain evidence="2 3">Nm42</strain>
    </source>
</reference>
<evidence type="ECO:0000313" key="2">
    <source>
        <dbReference type="EMBL" id="SOD19373.1"/>
    </source>
</evidence>
<dbReference type="AlphaFoldDB" id="A0A286ABV2"/>
<feature type="compositionally biased region" description="Polar residues" evidence="1">
    <location>
        <begin position="1"/>
        <end position="14"/>
    </location>
</feature>
<feature type="compositionally biased region" description="Basic and acidic residues" evidence="1">
    <location>
        <begin position="68"/>
        <end position="81"/>
    </location>
</feature>
<sequence>MPKTTTNQDSVLTQEDTKSSASAEQSSALEAEAKGFADEAAAKAKAEADAKAAEEKSKSDAAAAQADAEAKRLADEAEAARQLDMSLPARKSRAQDALDEALQAQERINTIVSERTKELDALIIEESSLVDKNPMSEIQFYLTRQNRKREEKAEKKKAMLERGLDPDELIKALETRAPIDQKGGSGRKQDPRSVRTTAAK</sequence>
<proteinExistence type="predicted"/>
<organism evidence="2 3">
    <name type="scientific">Nitrosomonas ureae</name>
    <dbReference type="NCBI Taxonomy" id="44577"/>
    <lineage>
        <taxon>Bacteria</taxon>
        <taxon>Pseudomonadati</taxon>
        <taxon>Pseudomonadota</taxon>
        <taxon>Betaproteobacteria</taxon>
        <taxon>Nitrosomonadales</taxon>
        <taxon>Nitrosomonadaceae</taxon>
        <taxon>Nitrosomonas</taxon>
    </lineage>
</organism>
<evidence type="ECO:0000256" key="1">
    <source>
        <dbReference type="SAM" id="MobiDB-lite"/>
    </source>
</evidence>
<feature type="region of interest" description="Disordered" evidence="1">
    <location>
        <begin position="1"/>
        <end position="98"/>
    </location>
</feature>
<evidence type="ECO:0000313" key="3">
    <source>
        <dbReference type="Proteomes" id="UP000219335"/>
    </source>
</evidence>
<dbReference type="Proteomes" id="UP000219335">
    <property type="component" value="Unassembled WGS sequence"/>
</dbReference>
<feature type="compositionally biased region" description="Basic and acidic residues" evidence="1">
    <location>
        <begin position="148"/>
        <end position="179"/>
    </location>
</feature>